<dbReference type="Gene3D" id="3.90.10.10">
    <property type="entry name" value="Cytochrome C3"/>
    <property type="match status" value="2"/>
</dbReference>
<comment type="caution">
    <text evidence="5">The sequence shown here is derived from an EMBL/GenBank/DDBJ whole genome shotgun (WGS) entry which is preliminary data.</text>
</comment>
<evidence type="ECO:0000313" key="6">
    <source>
        <dbReference type="Proteomes" id="UP000294832"/>
    </source>
</evidence>
<gene>
    <name evidence="5" type="ORF">EDC91_13043</name>
</gene>
<feature type="domain" description="Doubled CXXCH motif" evidence="3">
    <location>
        <begin position="195"/>
        <end position="230"/>
    </location>
</feature>
<dbReference type="PANTHER" id="PTHR35038">
    <property type="entry name" value="DISSIMILATORY SULFITE REDUCTASE SIRA"/>
    <property type="match status" value="1"/>
</dbReference>
<feature type="chain" id="PRO_5020487904" evidence="2">
    <location>
        <begin position="25"/>
        <end position="315"/>
    </location>
</feature>
<dbReference type="InterPro" id="IPR036280">
    <property type="entry name" value="Multihaem_cyt_sf"/>
</dbReference>
<dbReference type="RefSeq" id="WP_133040108.1">
    <property type="nucleotide sequence ID" value="NZ_SLWF01000030.1"/>
</dbReference>
<accession>A0A4R2F751</accession>
<dbReference type="InterPro" id="IPR051829">
    <property type="entry name" value="Multiheme_Cytochr_ET"/>
</dbReference>
<keyword evidence="1 2" id="KW-0732">Signal</keyword>
<dbReference type="OrthoDB" id="6398708at2"/>
<sequence>MSRIVKAAMLGAGVFLSLITSVKATPWDNLSSEQLEQQLQAKFAEGNYSPKGADSCLMCHKKDPKVMALFDSTHGRLDNSKSPMAGLQCEACHGPLGNHNRGGKEPMIDFGPDSKLSAASQNSVCLGCHQQAKTQEWHSSVHNLEGLTCVSCHQIHTANDPVLDHKQVNEVCSKCHRQEKADMHKRSSHPLQWNEMTCIDCHNPHGSANDKALKRATVNDTCYSCHADKRGPFLWEHAPVTEDCTSCHNPHGSVNDNLLKQKAPQLCQQCHVDDGHASRVVSQPGVDAFGGGRSCLNCHSQIHGSNHPAGSNFSR</sequence>
<protein>
    <submittedName>
        <fullName evidence="5">DmsE family decaheme c-type cytochrome</fullName>
    </submittedName>
</protein>
<dbReference type="PANTHER" id="PTHR35038:SF6">
    <property type="entry name" value="SURFACE LOCALIZED DECAHEME CYTOCHROME C LIPOPROTEIN"/>
    <property type="match status" value="1"/>
</dbReference>
<dbReference type="NCBIfam" id="TIGR03508">
    <property type="entry name" value="decahem_SO"/>
    <property type="match status" value="1"/>
</dbReference>
<feature type="domain" description="Cytochrome c-type protein NrfB-like" evidence="4">
    <location>
        <begin position="89"/>
        <end position="164"/>
    </location>
</feature>
<reference evidence="5 6" key="1">
    <citation type="submission" date="2019-03" db="EMBL/GenBank/DDBJ databases">
        <title>Freshwater and sediment microbial communities from various areas in North America, analyzing microbe dynamics in response to fracking.</title>
        <authorList>
            <person name="Lamendella R."/>
        </authorList>
    </citation>
    <scope>NUCLEOTIDE SEQUENCE [LARGE SCALE GENOMIC DNA]</scope>
    <source>
        <strain evidence="5 6">74A</strain>
    </source>
</reference>
<feature type="domain" description="Doubled CXXCH motif" evidence="3">
    <location>
        <begin position="237"/>
        <end position="274"/>
    </location>
</feature>
<dbReference type="EMBL" id="SLWF01000030">
    <property type="protein sequence ID" value="TCN80768.1"/>
    <property type="molecule type" value="Genomic_DNA"/>
</dbReference>
<evidence type="ECO:0000259" key="4">
    <source>
        <dbReference type="Pfam" id="PF22678"/>
    </source>
</evidence>
<name>A0A4R2F751_9GAMM</name>
<evidence type="ECO:0000259" key="3">
    <source>
        <dbReference type="Pfam" id="PF09699"/>
    </source>
</evidence>
<keyword evidence="6" id="KW-1185">Reference proteome</keyword>
<dbReference type="AlphaFoldDB" id="A0A4R2F751"/>
<dbReference type="Proteomes" id="UP000294832">
    <property type="component" value="Unassembled WGS sequence"/>
</dbReference>
<dbReference type="InterPro" id="IPR010177">
    <property type="entry name" value="Paired_CXXCH_1"/>
</dbReference>
<feature type="signal peptide" evidence="2">
    <location>
        <begin position="1"/>
        <end position="24"/>
    </location>
</feature>
<proteinExistence type="predicted"/>
<dbReference type="Gene3D" id="1.10.1130.10">
    <property type="entry name" value="Flavocytochrome C3, Chain A"/>
    <property type="match status" value="1"/>
</dbReference>
<dbReference type="InterPro" id="IPR020015">
    <property type="entry name" value="Decahaem_cyt-c_DmsE"/>
</dbReference>
<evidence type="ECO:0000313" key="5">
    <source>
        <dbReference type="EMBL" id="TCN80768.1"/>
    </source>
</evidence>
<dbReference type="Pfam" id="PF09699">
    <property type="entry name" value="Paired_CXXCH_1"/>
    <property type="match status" value="2"/>
</dbReference>
<evidence type="ECO:0000256" key="1">
    <source>
        <dbReference type="ARBA" id="ARBA00022729"/>
    </source>
</evidence>
<dbReference type="NCBIfam" id="TIGR01905">
    <property type="entry name" value="paired_CXXCH_1"/>
    <property type="match status" value="2"/>
</dbReference>
<dbReference type="GO" id="GO:0016491">
    <property type="term" value="F:oxidoreductase activity"/>
    <property type="evidence" value="ECO:0007669"/>
    <property type="project" value="TreeGrafter"/>
</dbReference>
<dbReference type="SUPFAM" id="SSF48695">
    <property type="entry name" value="Multiheme cytochromes"/>
    <property type="match status" value="1"/>
</dbReference>
<evidence type="ECO:0000256" key="2">
    <source>
        <dbReference type="SAM" id="SignalP"/>
    </source>
</evidence>
<dbReference type="InterPro" id="IPR053875">
    <property type="entry name" value="Cytochrom_c_NrfB-like_dom"/>
</dbReference>
<organism evidence="5 6">
    <name type="scientific">Shewanella fodinae</name>
    <dbReference type="NCBI Taxonomy" id="552357"/>
    <lineage>
        <taxon>Bacteria</taxon>
        <taxon>Pseudomonadati</taxon>
        <taxon>Pseudomonadota</taxon>
        <taxon>Gammaproteobacteria</taxon>
        <taxon>Alteromonadales</taxon>
        <taxon>Shewanellaceae</taxon>
        <taxon>Shewanella</taxon>
    </lineage>
</organism>
<dbReference type="Pfam" id="PF22678">
    <property type="entry name" value="Cytochrom_c_NrfB-like"/>
    <property type="match status" value="1"/>
</dbReference>